<dbReference type="AlphaFoldDB" id="A0A0F9D081"/>
<sequence>MIDLKGKLTMSMDDKPVLIVLHDEKPVVVDFIEMMHLSHLMNVGDPKEVHILIEKV</sequence>
<proteinExistence type="predicted"/>
<reference evidence="1" key="1">
    <citation type="journal article" date="2015" name="Nature">
        <title>Complex archaea that bridge the gap between prokaryotes and eukaryotes.</title>
        <authorList>
            <person name="Spang A."/>
            <person name="Saw J.H."/>
            <person name="Jorgensen S.L."/>
            <person name="Zaremba-Niedzwiedzka K."/>
            <person name="Martijn J."/>
            <person name="Lind A.E."/>
            <person name="van Eijk R."/>
            <person name="Schleper C."/>
            <person name="Guy L."/>
            <person name="Ettema T.J."/>
        </authorList>
    </citation>
    <scope>NUCLEOTIDE SEQUENCE</scope>
</reference>
<gene>
    <name evidence="1" type="ORF">LCGC14_2260120</name>
</gene>
<evidence type="ECO:0000313" key="1">
    <source>
        <dbReference type="EMBL" id="KKL54969.1"/>
    </source>
</evidence>
<dbReference type="EMBL" id="LAZR01031007">
    <property type="protein sequence ID" value="KKL54969.1"/>
    <property type="molecule type" value="Genomic_DNA"/>
</dbReference>
<accession>A0A0F9D081</accession>
<organism evidence="1">
    <name type="scientific">marine sediment metagenome</name>
    <dbReference type="NCBI Taxonomy" id="412755"/>
    <lineage>
        <taxon>unclassified sequences</taxon>
        <taxon>metagenomes</taxon>
        <taxon>ecological metagenomes</taxon>
    </lineage>
</organism>
<name>A0A0F9D081_9ZZZZ</name>
<protein>
    <submittedName>
        <fullName evidence="1">Uncharacterized protein</fullName>
    </submittedName>
</protein>
<comment type="caution">
    <text evidence="1">The sequence shown here is derived from an EMBL/GenBank/DDBJ whole genome shotgun (WGS) entry which is preliminary data.</text>
</comment>